<dbReference type="Pfam" id="PF24761">
    <property type="entry name" value="C2H2_ASCIZ_4th"/>
    <property type="match status" value="1"/>
</dbReference>
<dbReference type="PANTHER" id="PTHR46664:SF1">
    <property type="entry name" value="ATM INTERACTOR"/>
    <property type="match status" value="1"/>
</dbReference>
<dbReference type="InterPro" id="IPR056381">
    <property type="entry name" value="Znf_C2HC_ASCIZ_3rd"/>
</dbReference>
<dbReference type="InterPro" id="IPR056545">
    <property type="entry name" value="C2H2_ASCIZ_1st_2nd"/>
</dbReference>
<dbReference type="Pfam" id="PF24757">
    <property type="entry name" value="C2H2_ASCIZ"/>
    <property type="match status" value="1"/>
</dbReference>
<gene>
    <name evidence="5" type="ORF">E5288_WYG003176</name>
</gene>
<dbReference type="InterPro" id="IPR007902">
    <property type="entry name" value="Chl4/mis15/CENP-N"/>
</dbReference>
<dbReference type="GO" id="GO:0000981">
    <property type="term" value="F:DNA-binding transcription factor activity, RNA polymerase II-specific"/>
    <property type="evidence" value="ECO:0007669"/>
    <property type="project" value="TreeGrafter"/>
</dbReference>
<dbReference type="Pfam" id="PF05238">
    <property type="entry name" value="CENP-N"/>
    <property type="match status" value="1"/>
</dbReference>
<dbReference type="GO" id="GO:0034080">
    <property type="term" value="P:CENP-A containing chromatin assembly"/>
    <property type="evidence" value="ECO:0007669"/>
    <property type="project" value="InterPro"/>
</dbReference>
<feature type="compositionally biased region" description="Basic and acidic residues" evidence="1">
    <location>
        <begin position="538"/>
        <end position="548"/>
    </location>
</feature>
<feature type="compositionally biased region" description="Low complexity" evidence="1">
    <location>
        <begin position="313"/>
        <end position="325"/>
    </location>
</feature>
<dbReference type="InterPro" id="IPR056380">
    <property type="entry name" value="Znf_C2H2_ASCIZ_4th"/>
</dbReference>
<evidence type="ECO:0000259" key="2">
    <source>
        <dbReference type="Pfam" id="PF24757"/>
    </source>
</evidence>
<accession>A0A6B0RAJ4</accession>
<dbReference type="EMBL" id="VBQZ03000032">
    <property type="protein sequence ID" value="MXQ86312.1"/>
    <property type="molecule type" value="Genomic_DNA"/>
</dbReference>
<dbReference type="Proteomes" id="UP000322234">
    <property type="component" value="Unassembled WGS sequence"/>
</dbReference>
<keyword evidence="6" id="KW-1185">Reference proteome</keyword>
<evidence type="ECO:0008006" key="7">
    <source>
        <dbReference type="Google" id="ProtNLM"/>
    </source>
</evidence>
<name>A0A6B0RAJ4_9CETA</name>
<evidence type="ECO:0000256" key="1">
    <source>
        <dbReference type="SAM" id="MobiDB-lite"/>
    </source>
</evidence>
<evidence type="ECO:0000313" key="5">
    <source>
        <dbReference type="EMBL" id="MXQ86312.1"/>
    </source>
</evidence>
<evidence type="ECO:0000259" key="3">
    <source>
        <dbReference type="Pfam" id="PF24759"/>
    </source>
</evidence>
<comment type="caution">
    <text evidence="5">The sequence shown here is derived from an EMBL/GenBank/DDBJ whole genome shotgun (WGS) entry which is preliminary data.</text>
</comment>
<dbReference type="PANTHER" id="PTHR46664">
    <property type="entry name" value="ATM INTERACTOR"/>
    <property type="match status" value="1"/>
</dbReference>
<feature type="region of interest" description="Disordered" evidence="1">
    <location>
        <begin position="927"/>
        <end position="956"/>
    </location>
</feature>
<feature type="compositionally biased region" description="Pro residues" evidence="1">
    <location>
        <begin position="296"/>
        <end position="312"/>
    </location>
</feature>
<evidence type="ECO:0000259" key="4">
    <source>
        <dbReference type="Pfam" id="PF24761"/>
    </source>
</evidence>
<feature type="region of interest" description="Disordered" evidence="1">
    <location>
        <begin position="538"/>
        <end position="558"/>
    </location>
</feature>
<dbReference type="GO" id="GO:0045944">
    <property type="term" value="P:positive regulation of transcription by RNA polymerase II"/>
    <property type="evidence" value="ECO:0007669"/>
    <property type="project" value="InterPro"/>
</dbReference>
<organism evidence="5 6">
    <name type="scientific">Bos mutus</name>
    <name type="common">wild yak</name>
    <dbReference type="NCBI Taxonomy" id="72004"/>
    <lineage>
        <taxon>Eukaryota</taxon>
        <taxon>Metazoa</taxon>
        <taxon>Chordata</taxon>
        <taxon>Craniata</taxon>
        <taxon>Vertebrata</taxon>
        <taxon>Euteleostomi</taxon>
        <taxon>Mammalia</taxon>
        <taxon>Eutheria</taxon>
        <taxon>Laurasiatheria</taxon>
        <taxon>Artiodactyla</taxon>
        <taxon>Ruminantia</taxon>
        <taxon>Pecora</taxon>
        <taxon>Bovidae</taxon>
        <taxon>Bovinae</taxon>
        <taxon>Bos</taxon>
    </lineage>
</organism>
<dbReference type="InterPro" id="IPR055303">
    <property type="entry name" value="ATMIN"/>
</dbReference>
<dbReference type="Gene3D" id="3.30.160.60">
    <property type="entry name" value="Classic Zinc Finger"/>
    <property type="match status" value="1"/>
</dbReference>
<feature type="region of interest" description="Disordered" evidence="1">
    <location>
        <begin position="379"/>
        <end position="422"/>
    </location>
</feature>
<dbReference type="GO" id="GO:0005634">
    <property type="term" value="C:nucleus"/>
    <property type="evidence" value="ECO:0007669"/>
    <property type="project" value="TreeGrafter"/>
</dbReference>
<reference evidence="5" key="1">
    <citation type="submission" date="2019-10" db="EMBL/GenBank/DDBJ databases">
        <title>The sequence and de novo assembly of the wild yak genome.</title>
        <authorList>
            <person name="Liu Y."/>
        </authorList>
    </citation>
    <scope>NUCLEOTIDE SEQUENCE [LARGE SCALE GENOMIC DNA]</scope>
    <source>
        <strain evidence="5">WY2019</strain>
    </source>
</reference>
<feature type="domain" description="ASCIZ third C2HC zinc finger" evidence="3">
    <location>
        <begin position="487"/>
        <end position="511"/>
    </location>
</feature>
<dbReference type="Pfam" id="PF24759">
    <property type="entry name" value="C2HC_ASCIZ"/>
    <property type="match status" value="1"/>
</dbReference>
<dbReference type="AlphaFoldDB" id="A0A6B0RAJ4"/>
<protein>
    <recommendedName>
        <fullName evidence="7">ATM interactor</fullName>
    </recommendedName>
</protein>
<feature type="domain" description="ASCIZ first and second C2H2 zinc finger" evidence="2">
    <location>
        <begin position="453"/>
        <end position="486"/>
    </location>
</feature>
<evidence type="ECO:0000313" key="6">
    <source>
        <dbReference type="Proteomes" id="UP000322234"/>
    </source>
</evidence>
<dbReference type="GO" id="GO:0007059">
    <property type="term" value="P:chromosome segregation"/>
    <property type="evidence" value="ECO:0007669"/>
    <property type="project" value="InterPro"/>
</dbReference>
<sequence length="1147" mass="125830">MRREPAGDVDTQFHRHQKIWDVFQMSKAPGDDIDLFDMEQFKSSFKKILQRALKNVTVSFRDAEENSVWIRIAWGTQYKKPNQYKPAYVVYYSQTPYAFTSSSRLKSNLPLLGQALTVASKHHQIVKMDLRSRYLDSLKAIVFKQYNQSFETHNCTTSLQEGSLGLNINMDSRIIHENKVEKERVQRVTQEIFGDYPQPRLEFAQYKLETKFKSDLNGGILAEREEPLRCLVKFSSPHLLEALKSLAPAVKFPNALLFLVSNFCPRFRFLGRRMRLRGTYTSYLFPGPPVKFYTPPASPGCAPPQTCPPPPAGGAAARAPPDANKAPPPAGSRCGGRRSRLAWSVRGARAMAASEAAAADPAALASGAPAVPAAARGAAAASGPWWKPGRRRARREESPVSRARLSGSDPRDHRRARGGGPGVSHGHHYFIFLLQDGIVNPTVRKDLKTVPKFYCCPIEGCPRGPDRPFSQFSLVKQHFMKMHAEKKHKCSKCSNSYGTEWDLKRHAEDCGKTFQCTCGCPYASRTALQSHIYRTGHEIPAEHRDPPSKKRKMEGCLHSQKLSRKTVESLSKQPIPRPDAPQLETSEIKLVASFEDSCSSNAKQQTLPAAPRYPQKLLLPKPKVALVKLPVMQFSPVPVFVPTADSSAQPVVLGVDHQGSAPGAVHLLPLSIGTLILSLDSEACSLKESLPLSEVVNPVAVEPISTGIQVNLGKSPFSPLQELGNTCQKNSISSINVQTDLSYTTPQFMPTAQWASPDSSVSSCSQTDLTFGSQVSLPISVQTQTFLPSSKVTSSIAAQTDAFIDASFQPGGISRETQTSGMQSPADDRVQMDQAVMCGDIFESVHSSYGVSTDNIISSSLVAESVTHDLLPQNHAKTLTQDIEKSTPIINFSAPNSMLSSQNMTDNQTQTMDLLSDLENILSSNLPGQTLDNRSLLSDTNTGPDTQLPSGPTQNPAIDFDIEEFFSASNIQTQTEESELSTMTTEPVLESLDIETQTDFFLADPSAQAYSCRGNSSFLGLEMFDTQTQTDLNFFLDSSPRLPLGSILKHSSFSMSTDSSDTETQTDGISTAKNLPALESKVQLNSAETQTMNSGFETLGSLFFTSNETQTAMDDFLLADLAWNTMESQFSSVETQTCAELHPVSNF</sequence>
<dbReference type="GO" id="GO:0000976">
    <property type="term" value="F:transcription cis-regulatory region binding"/>
    <property type="evidence" value="ECO:0007669"/>
    <property type="project" value="InterPro"/>
</dbReference>
<feature type="region of interest" description="Disordered" evidence="1">
    <location>
        <begin position="296"/>
        <end position="338"/>
    </location>
</feature>
<proteinExistence type="predicted"/>
<feature type="domain" description="ASCIZ forth C2H2 zinc finger" evidence="4">
    <location>
        <begin position="513"/>
        <end position="543"/>
    </location>
</feature>